<sequence>MVLQFQIQPAVVEDGGILHSTGFCLLVVAIVDQRWDFTGQAGSKADEAAVVLTQQVVVDAGFGIIPVDITDRVEHHQVAVTLFVHGQQDQMIVAGVGTGWRPVGMGFGIYVELTSDDRVDARLFAVKVEAQCAEHIPMIGDGQMLHPKFLGFI</sequence>
<name>A0A645GX50_9ZZZZ</name>
<gene>
    <name evidence="1" type="ORF">SDC9_178411</name>
</gene>
<dbReference type="EMBL" id="VSSQ01082247">
    <property type="protein sequence ID" value="MPN30940.1"/>
    <property type="molecule type" value="Genomic_DNA"/>
</dbReference>
<dbReference type="AlphaFoldDB" id="A0A645GX50"/>
<proteinExistence type="predicted"/>
<reference evidence="1" key="1">
    <citation type="submission" date="2019-08" db="EMBL/GenBank/DDBJ databases">
        <authorList>
            <person name="Kucharzyk K."/>
            <person name="Murdoch R.W."/>
            <person name="Higgins S."/>
            <person name="Loffler F."/>
        </authorList>
    </citation>
    <scope>NUCLEOTIDE SEQUENCE</scope>
</reference>
<organism evidence="1">
    <name type="scientific">bioreactor metagenome</name>
    <dbReference type="NCBI Taxonomy" id="1076179"/>
    <lineage>
        <taxon>unclassified sequences</taxon>
        <taxon>metagenomes</taxon>
        <taxon>ecological metagenomes</taxon>
    </lineage>
</organism>
<accession>A0A645GX50</accession>
<evidence type="ECO:0000313" key="1">
    <source>
        <dbReference type="EMBL" id="MPN30940.1"/>
    </source>
</evidence>
<comment type="caution">
    <text evidence="1">The sequence shown here is derived from an EMBL/GenBank/DDBJ whole genome shotgun (WGS) entry which is preliminary data.</text>
</comment>
<protein>
    <submittedName>
        <fullName evidence="1">Uncharacterized protein</fullName>
    </submittedName>
</protein>